<comment type="caution">
    <text evidence="1">The sequence shown here is derived from an EMBL/GenBank/DDBJ whole genome shotgun (WGS) entry which is preliminary data.</text>
</comment>
<gene>
    <name evidence="1" type="ORF">BJX67DRAFT_342269</name>
</gene>
<dbReference type="Proteomes" id="UP001610432">
    <property type="component" value="Unassembled WGS sequence"/>
</dbReference>
<name>A0ABR4M4F7_9EURO</name>
<protein>
    <submittedName>
        <fullName evidence="1">Uncharacterized protein</fullName>
    </submittedName>
</protein>
<accession>A0ABR4M4F7</accession>
<evidence type="ECO:0000313" key="2">
    <source>
        <dbReference type="Proteomes" id="UP001610432"/>
    </source>
</evidence>
<evidence type="ECO:0000313" key="1">
    <source>
        <dbReference type="EMBL" id="KAL2871453.1"/>
    </source>
</evidence>
<dbReference type="GeneID" id="98143082"/>
<dbReference type="EMBL" id="JBFXLQ010000003">
    <property type="protein sequence ID" value="KAL2871453.1"/>
    <property type="molecule type" value="Genomic_DNA"/>
</dbReference>
<sequence>MTAAQSLARKVRPSEVLLNMKPWRRLGLVIWDTWRMQTIGLYRIGNSRQLPTPDGDFLEAHKRSWGPTRSDMLPRWLALIGEELD</sequence>
<reference evidence="1 2" key="1">
    <citation type="submission" date="2024-07" db="EMBL/GenBank/DDBJ databases">
        <title>Section-level genome sequencing and comparative genomics of Aspergillus sections Usti and Cavernicolus.</title>
        <authorList>
            <consortium name="Lawrence Berkeley National Laboratory"/>
            <person name="Nybo J.L."/>
            <person name="Vesth T.C."/>
            <person name="Theobald S."/>
            <person name="Frisvad J.C."/>
            <person name="Larsen T.O."/>
            <person name="Kjaerboelling I."/>
            <person name="Rothschild-Mancinelli K."/>
            <person name="Lyhne E.K."/>
            <person name="Kogle M.E."/>
            <person name="Barry K."/>
            <person name="Clum A."/>
            <person name="Na H."/>
            <person name="Ledsgaard L."/>
            <person name="Lin J."/>
            <person name="Lipzen A."/>
            <person name="Kuo A."/>
            <person name="Riley R."/>
            <person name="Mondo S."/>
            <person name="Labutti K."/>
            <person name="Haridas S."/>
            <person name="Pangalinan J."/>
            <person name="Salamov A.A."/>
            <person name="Simmons B.A."/>
            <person name="Magnuson J.K."/>
            <person name="Chen J."/>
            <person name="Drula E."/>
            <person name="Henrissat B."/>
            <person name="Wiebenga A."/>
            <person name="Lubbers R.J."/>
            <person name="Gomes A.C."/>
            <person name="Macurrencykelacurrency M.R."/>
            <person name="Stajich J."/>
            <person name="Grigoriev I.V."/>
            <person name="Mortensen U.H."/>
            <person name="De Vries R.P."/>
            <person name="Baker S.E."/>
            <person name="Andersen M.R."/>
        </authorList>
    </citation>
    <scope>NUCLEOTIDE SEQUENCE [LARGE SCALE GENOMIC DNA]</scope>
    <source>
        <strain evidence="1 2">CBS 449.75</strain>
    </source>
</reference>
<keyword evidence="2" id="KW-1185">Reference proteome</keyword>
<proteinExistence type="predicted"/>
<organism evidence="1 2">
    <name type="scientific">Aspergillus lucknowensis</name>
    <dbReference type="NCBI Taxonomy" id="176173"/>
    <lineage>
        <taxon>Eukaryota</taxon>
        <taxon>Fungi</taxon>
        <taxon>Dikarya</taxon>
        <taxon>Ascomycota</taxon>
        <taxon>Pezizomycotina</taxon>
        <taxon>Eurotiomycetes</taxon>
        <taxon>Eurotiomycetidae</taxon>
        <taxon>Eurotiales</taxon>
        <taxon>Aspergillaceae</taxon>
        <taxon>Aspergillus</taxon>
        <taxon>Aspergillus subgen. Nidulantes</taxon>
    </lineage>
</organism>
<dbReference type="RefSeq" id="XP_070890432.1">
    <property type="nucleotide sequence ID" value="XM_071028010.1"/>
</dbReference>